<evidence type="ECO:0000313" key="2">
    <source>
        <dbReference type="Proteomes" id="UP000019247"/>
    </source>
</evidence>
<dbReference type="SUPFAM" id="SSF142906">
    <property type="entry name" value="YjbR-like"/>
    <property type="match status" value="1"/>
</dbReference>
<dbReference type="InterPro" id="IPR058532">
    <property type="entry name" value="YjbR/MT2646/Rv2570-like"/>
</dbReference>
<dbReference type="eggNOG" id="COG2315">
    <property type="taxonomic scope" value="Bacteria"/>
</dbReference>
<dbReference type="PATRIC" id="fig|1400520.3.peg.658"/>
<dbReference type="InterPro" id="IPR007351">
    <property type="entry name" value="YjbR"/>
</dbReference>
<dbReference type="PANTHER" id="PTHR35145:SF1">
    <property type="entry name" value="CYTOPLASMIC PROTEIN"/>
    <property type="match status" value="1"/>
</dbReference>
<evidence type="ECO:0008006" key="3">
    <source>
        <dbReference type="Google" id="ProtNLM"/>
    </source>
</evidence>
<dbReference type="PANTHER" id="PTHR35145">
    <property type="entry name" value="CYTOPLASMIC PROTEIN-RELATED"/>
    <property type="match status" value="1"/>
</dbReference>
<dbReference type="Pfam" id="PF04237">
    <property type="entry name" value="YjbR"/>
    <property type="match status" value="1"/>
</dbReference>
<name>W6T9J6_9LACO</name>
<reference evidence="1 2" key="1">
    <citation type="journal article" date="2014" name="Genome Announc.">
        <title>Genome Sequence of Lactobacillus fabifermentans Strain T30PCM01, Isolated from Fermenting Grape Marc.</title>
        <authorList>
            <person name="Treu L."/>
            <person name="Vendramin V."/>
            <person name="Bovo B."/>
            <person name="Giacomini A."/>
            <person name="Corich V."/>
            <person name="Campanaro S."/>
        </authorList>
    </citation>
    <scope>NUCLEOTIDE SEQUENCE [LARGE SCALE GENOMIC DNA]</scope>
    <source>
        <strain evidence="1 2">T30PCM01</strain>
    </source>
</reference>
<dbReference type="EMBL" id="AWWK01000017">
    <property type="protein sequence ID" value="ETY75129.1"/>
    <property type="molecule type" value="Genomic_DNA"/>
</dbReference>
<comment type="caution">
    <text evidence="1">The sequence shown here is derived from an EMBL/GenBank/DDBJ whole genome shotgun (WGS) entry which is preliminary data.</text>
</comment>
<organism evidence="1 2">
    <name type="scientific">Lactiplantibacillus fabifermentans T30PCM01</name>
    <dbReference type="NCBI Taxonomy" id="1400520"/>
    <lineage>
        <taxon>Bacteria</taxon>
        <taxon>Bacillati</taxon>
        <taxon>Bacillota</taxon>
        <taxon>Bacilli</taxon>
        <taxon>Lactobacillales</taxon>
        <taxon>Lactobacillaceae</taxon>
        <taxon>Lactiplantibacillus</taxon>
    </lineage>
</organism>
<evidence type="ECO:0000313" key="1">
    <source>
        <dbReference type="EMBL" id="ETY75129.1"/>
    </source>
</evidence>
<dbReference type="HOGENOM" id="CLU_105851_3_0_9"/>
<dbReference type="AlphaFoldDB" id="W6T9J6"/>
<accession>W6T9J6</accession>
<dbReference type="RefSeq" id="WP_033613625.1">
    <property type="nucleotide sequence ID" value="NZ_KK036470.1"/>
</dbReference>
<dbReference type="Gene3D" id="3.90.1150.30">
    <property type="match status" value="1"/>
</dbReference>
<gene>
    <name evidence="1" type="ORF">LFAB_03305</name>
</gene>
<dbReference type="OrthoDB" id="9789813at2"/>
<sequence length="220" mass="25079">MTENIFNNQRAIPAKLTAFGFQLDANIYTYEQPLLDQAFTLTVVVTLPNTVTTTLIDQETGAPYTLHLVTNNTGDFVARVREAYQAALQTIQAQCFEPDVFAEKQARALIQHVTATYHDDLEFLWKKFPGNAVWRRADTHKWYAALLKVPQSKLGLAGDEIITIIDLRLATADLAKLIDNDRYFPGYHMNKNHWYSIILDGRVTDAEIFDRLQTSYDLAH</sequence>
<dbReference type="Proteomes" id="UP000019247">
    <property type="component" value="Unassembled WGS sequence"/>
</dbReference>
<protein>
    <recommendedName>
        <fullName evidence="3">MmcQ family protein</fullName>
    </recommendedName>
</protein>
<dbReference type="InterPro" id="IPR038056">
    <property type="entry name" value="YjbR-like_sf"/>
</dbReference>
<proteinExistence type="predicted"/>